<dbReference type="SUPFAM" id="SSF52218">
    <property type="entry name" value="Flavoproteins"/>
    <property type="match status" value="1"/>
</dbReference>
<name>A0ABV2YG41_9ACTN</name>
<dbReference type="Proteomes" id="UP001550850">
    <property type="component" value="Unassembled WGS sequence"/>
</dbReference>
<sequence>MDRSFLFLLGSARQGGNTEALARAAAEQLPAGVEQRWLDLTRLPLAGYVDARHSGESWPEVRGPEAENEALLREATVAATDIVIASPLYWYSVSSWTKAYLDHWSKWLTVPGLDFRARMAGGTLWGVAAMGDRDETVAEPLRLMLGNTAAYLRMDYGGLLLGNGSAPGQVLDDTRALTRAKTFFARRTPVAPAAGQ</sequence>
<organism evidence="4 5">
    <name type="scientific">Streptomyces fragilis</name>
    <dbReference type="NCBI Taxonomy" id="67301"/>
    <lineage>
        <taxon>Bacteria</taxon>
        <taxon>Bacillati</taxon>
        <taxon>Actinomycetota</taxon>
        <taxon>Actinomycetes</taxon>
        <taxon>Kitasatosporales</taxon>
        <taxon>Streptomycetaceae</taxon>
        <taxon>Streptomyces</taxon>
    </lineage>
</organism>
<proteinExistence type="predicted"/>
<dbReference type="InterPro" id="IPR029039">
    <property type="entry name" value="Flavoprotein-like_sf"/>
</dbReference>
<evidence type="ECO:0000313" key="4">
    <source>
        <dbReference type="EMBL" id="MEU3554690.1"/>
    </source>
</evidence>
<evidence type="ECO:0000259" key="3">
    <source>
        <dbReference type="Pfam" id="PF03358"/>
    </source>
</evidence>
<dbReference type="Gene3D" id="3.40.50.360">
    <property type="match status" value="1"/>
</dbReference>
<keyword evidence="4" id="KW-0560">Oxidoreductase</keyword>
<evidence type="ECO:0000256" key="2">
    <source>
        <dbReference type="ARBA" id="ARBA00022643"/>
    </source>
</evidence>
<dbReference type="PANTHER" id="PTHR43278:SF4">
    <property type="entry name" value="NAD(P)H-DEPENDENT FMN-CONTAINING OXIDOREDUCTASE YWQN-RELATED"/>
    <property type="match status" value="1"/>
</dbReference>
<dbReference type="EC" id="1.-.-.-" evidence="4"/>
<evidence type="ECO:0000256" key="1">
    <source>
        <dbReference type="ARBA" id="ARBA00022630"/>
    </source>
</evidence>
<feature type="domain" description="NADPH-dependent FMN reductase-like" evidence="3">
    <location>
        <begin position="6"/>
        <end position="124"/>
    </location>
</feature>
<dbReference type="EMBL" id="JBEZUR010000012">
    <property type="protein sequence ID" value="MEU3554690.1"/>
    <property type="molecule type" value="Genomic_DNA"/>
</dbReference>
<dbReference type="GO" id="GO:0016491">
    <property type="term" value="F:oxidoreductase activity"/>
    <property type="evidence" value="ECO:0007669"/>
    <property type="project" value="UniProtKB-KW"/>
</dbReference>
<keyword evidence="5" id="KW-1185">Reference proteome</keyword>
<dbReference type="Pfam" id="PF03358">
    <property type="entry name" value="FMN_red"/>
    <property type="match status" value="1"/>
</dbReference>
<protein>
    <submittedName>
        <fullName evidence="4">NAD(P)H-dependent oxidoreductase</fullName>
        <ecNumber evidence="4">1.-.-.-</ecNumber>
    </submittedName>
</protein>
<gene>
    <name evidence="4" type="ORF">AB0E65_10795</name>
</gene>
<dbReference type="PANTHER" id="PTHR43278">
    <property type="entry name" value="NAD(P)H-DEPENDENT FMN-CONTAINING OXIDOREDUCTASE YWQN-RELATED"/>
    <property type="match status" value="1"/>
</dbReference>
<dbReference type="InterPro" id="IPR005025">
    <property type="entry name" value="FMN_Rdtase-like_dom"/>
</dbReference>
<accession>A0ABV2YG41</accession>
<evidence type="ECO:0000313" key="5">
    <source>
        <dbReference type="Proteomes" id="UP001550850"/>
    </source>
</evidence>
<comment type="caution">
    <text evidence="4">The sequence shown here is derived from an EMBL/GenBank/DDBJ whole genome shotgun (WGS) entry which is preliminary data.</text>
</comment>
<keyword evidence="1" id="KW-0285">Flavoprotein</keyword>
<keyword evidence="2" id="KW-0288">FMN</keyword>
<dbReference type="InterPro" id="IPR051796">
    <property type="entry name" value="ISF_SsuE-like"/>
</dbReference>
<reference evidence="4 5" key="1">
    <citation type="submission" date="2024-06" db="EMBL/GenBank/DDBJ databases">
        <title>The Natural Products Discovery Center: Release of the First 8490 Sequenced Strains for Exploring Actinobacteria Biosynthetic Diversity.</title>
        <authorList>
            <person name="Kalkreuter E."/>
            <person name="Kautsar S.A."/>
            <person name="Yang D."/>
            <person name="Bader C.D."/>
            <person name="Teijaro C.N."/>
            <person name="Fluegel L."/>
            <person name="Davis C.M."/>
            <person name="Simpson J.R."/>
            <person name="Lauterbach L."/>
            <person name="Steele A.D."/>
            <person name="Gui C."/>
            <person name="Meng S."/>
            <person name="Li G."/>
            <person name="Viehrig K."/>
            <person name="Ye F."/>
            <person name="Su P."/>
            <person name="Kiefer A.F."/>
            <person name="Nichols A."/>
            <person name="Cepeda A.J."/>
            <person name="Yan W."/>
            <person name="Fan B."/>
            <person name="Jiang Y."/>
            <person name="Adhikari A."/>
            <person name="Zheng C.-J."/>
            <person name="Schuster L."/>
            <person name="Cowan T.M."/>
            <person name="Smanski M.J."/>
            <person name="Chevrette M.G."/>
            <person name="De Carvalho L.P.S."/>
            <person name="Shen B."/>
        </authorList>
    </citation>
    <scope>NUCLEOTIDE SEQUENCE [LARGE SCALE GENOMIC DNA]</scope>
    <source>
        <strain evidence="4 5">NPDC038104</strain>
    </source>
</reference>